<dbReference type="Proteomes" id="UP000181936">
    <property type="component" value="Chromosome"/>
</dbReference>
<accession>A0A1L3MX74</accession>
<dbReference type="Gene3D" id="1.10.1740.10">
    <property type="match status" value="1"/>
</dbReference>
<evidence type="ECO:0000259" key="5">
    <source>
        <dbReference type="Pfam" id="PF04542"/>
    </source>
</evidence>
<dbReference type="InterPro" id="IPR039425">
    <property type="entry name" value="RNA_pol_sigma-70-like"/>
</dbReference>
<organism evidence="7 8">
    <name type="scientific">Bacillus weihaiensis</name>
    <dbReference type="NCBI Taxonomy" id="1547283"/>
    <lineage>
        <taxon>Bacteria</taxon>
        <taxon>Bacillati</taxon>
        <taxon>Bacillota</taxon>
        <taxon>Bacilli</taxon>
        <taxon>Bacillales</taxon>
        <taxon>Bacillaceae</taxon>
        <taxon>Bacillus</taxon>
    </lineage>
</organism>
<dbReference type="InterPro" id="IPR036388">
    <property type="entry name" value="WH-like_DNA-bd_sf"/>
</dbReference>
<evidence type="ECO:0000256" key="1">
    <source>
        <dbReference type="ARBA" id="ARBA00010641"/>
    </source>
</evidence>
<evidence type="ECO:0000256" key="4">
    <source>
        <dbReference type="ARBA" id="ARBA00023163"/>
    </source>
</evidence>
<dbReference type="PANTHER" id="PTHR43133:SF51">
    <property type="entry name" value="RNA POLYMERASE SIGMA FACTOR"/>
    <property type="match status" value="1"/>
</dbReference>
<evidence type="ECO:0000313" key="7">
    <source>
        <dbReference type="EMBL" id="APH06918.1"/>
    </source>
</evidence>
<evidence type="ECO:0000256" key="3">
    <source>
        <dbReference type="ARBA" id="ARBA00023082"/>
    </source>
</evidence>
<dbReference type="Gene3D" id="1.10.10.10">
    <property type="entry name" value="Winged helix-like DNA-binding domain superfamily/Winged helix DNA-binding domain"/>
    <property type="match status" value="1"/>
</dbReference>
<evidence type="ECO:0000259" key="6">
    <source>
        <dbReference type="Pfam" id="PF08281"/>
    </source>
</evidence>
<dbReference type="CDD" id="cd06171">
    <property type="entry name" value="Sigma70_r4"/>
    <property type="match status" value="1"/>
</dbReference>
<evidence type="ECO:0000256" key="2">
    <source>
        <dbReference type="ARBA" id="ARBA00023015"/>
    </source>
</evidence>
<dbReference type="GO" id="GO:0003677">
    <property type="term" value="F:DNA binding"/>
    <property type="evidence" value="ECO:0007669"/>
    <property type="project" value="InterPro"/>
</dbReference>
<sequence>MDNELIGKILDGDKHAYRVLYDKYVDYAIRTATAITRNREYAKDAVQETFIRVYKNLNKYNPEQPFEPWFYRILTNECNRILKKESKITLINNYDQESRLSEESKESLIDLYDSIQSLKDKYRIPLLLKYLKGFKEKEIAEILDMNVNTVKTRLFKGRNMLKKVLQPIEDGVNHNE</sequence>
<gene>
    <name evidence="7" type="ORF">A9C19_02045</name>
</gene>
<dbReference type="SUPFAM" id="SSF88946">
    <property type="entry name" value="Sigma2 domain of RNA polymerase sigma factors"/>
    <property type="match status" value="1"/>
</dbReference>
<dbReference type="EMBL" id="CP016020">
    <property type="protein sequence ID" value="APH06918.1"/>
    <property type="molecule type" value="Genomic_DNA"/>
</dbReference>
<dbReference type="Pfam" id="PF08281">
    <property type="entry name" value="Sigma70_r4_2"/>
    <property type="match status" value="1"/>
</dbReference>
<reference evidence="7 8" key="1">
    <citation type="journal article" date="2016" name="Sci. Rep.">
        <title>Complete genome sequence and transcriptomic analysis of a novel marine strain Bacillus weihaiensis reveals the mechanism of brown algae degradation.</title>
        <authorList>
            <person name="Zhu Y."/>
            <person name="Chen P."/>
            <person name="Bao Y."/>
            <person name="Men Y."/>
            <person name="Zeng Y."/>
            <person name="Yang J."/>
            <person name="Sun J."/>
            <person name="Sun Y."/>
        </authorList>
    </citation>
    <scope>NUCLEOTIDE SEQUENCE [LARGE SCALE GENOMIC DNA]</scope>
    <source>
        <strain evidence="7 8">Alg07</strain>
    </source>
</reference>
<dbReference type="NCBIfam" id="TIGR02937">
    <property type="entry name" value="sigma70-ECF"/>
    <property type="match status" value="1"/>
</dbReference>
<dbReference type="InterPro" id="IPR007627">
    <property type="entry name" value="RNA_pol_sigma70_r2"/>
</dbReference>
<name>A0A1L3MX74_9BACI</name>
<keyword evidence="2" id="KW-0805">Transcription regulation</keyword>
<evidence type="ECO:0000313" key="8">
    <source>
        <dbReference type="Proteomes" id="UP000181936"/>
    </source>
</evidence>
<dbReference type="InterPro" id="IPR013324">
    <property type="entry name" value="RNA_pol_sigma_r3/r4-like"/>
</dbReference>
<dbReference type="KEGG" id="bwh:A9C19_02045"/>
<keyword evidence="8" id="KW-1185">Reference proteome</keyword>
<dbReference type="InterPro" id="IPR013325">
    <property type="entry name" value="RNA_pol_sigma_r2"/>
</dbReference>
<keyword evidence="3" id="KW-0731">Sigma factor</keyword>
<dbReference type="InterPro" id="IPR013249">
    <property type="entry name" value="RNA_pol_sigma70_r4_t2"/>
</dbReference>
<dbReference type="GO" id="GO:0006352">
    <property type="term" value="P:DNA-templated transcription initiation"/>
    <property type="evidence" value="ECO:0007669"/>
    <property type="project" value="InterPro"/>
</dbReference>
<dbReference type="SUPFAM" id="SSF88659">
    <property type="entry name" value="Sigma3 and sigma4 domains of RNA polymerase sigma factors"/>
    <property type="match status" value="1"/>
</dbReference>
<dbReference type="Pfam" id="PF04542">
    <property type="entry name" value="Sigma70_r2"/>
    <property type="match status" value="1"/>
</dbReference>
<feature type="domain" description="RNA polymerase sigma factor 70 region 4 type 2" evidence="6">
    <location>
        <begin position="110"/>
        <end position="160"/>
    </location>
</feature>
<comment type="similarity">
    <text evidence="1">Belongs to the sigma-70 factor family. ECF subfamily.</text>
</comment>
<proteinExistence type="inferred from homology"/>
<dbReference type="PANTHER" id="PTHR43133">
    <property type="entry name" value="RNA POLYMERASE ECF-TYPE SIGMA FACTO"/>
    <property type="match status" value="1"/>
</dbReference>
<dbReference type="InterPro" id="IPR014284">
    <property type="entry name" value="RNA_pol_sigma-70_dom"/>
</dbReference>
<dbReference type="RefSeq" id="WP_072581703.1">
    <property type="nucleotide sequence ID" value="NZ_CP016020.1"/>
</dbReference>
<dbReference type="OrthoDB" id="9785675at2"/>
<dbReference type="AlphaFoldDB" id="A0A1L3MX74"/>
<keyword evidence="4" id="KW-0804">Transcription</keyword>
<dbReference type="GO" id="GO:0016987">
    <property type="term" value="F:sigma factor activity"/>
    <property type="evidence" value="ECO:0007669"/>
    <property type="project" value="UniProtKB-KW"/>
</dbReference>
<dbReference type="STRING" id="1547283.A9C19_02045"/>
<protein>
    <submittedName>
        <fullName evidence="7">RNA polymerase subunit sigma-24</fullName>
    </submittedName>
</protein>
<feature type="domain" description="RNA polymerase sigma-70 region 2" evidence="5">
    <location>
        <begin position="20"/>
        <end position="87"/>
    </location>
</feature>